<dbReference type="SUPFAM" id="SSF48452">
    <property type="entry name" value="TPR-like"/>
    <property type="match status" value="3"/>
</dbReference>
<name>A0A2T0T7D1_9PSEU</name>
<evidence type="ECO:0000313" key="7">
    <source>
        <dbReference type="EMBL" id="PRY41541.1"/>
    </source>
</evidence>
<dbReference type="SMART" id="SM01043">
    <property type="entry name" value="BTAD"/>
    <property type="match status" value="1"/>
</dbReference>
<dbReference type="InterPro" id="IPR005158">
    <property type="entry name" value="BTAD"/>
</dbReference>
<dbReference type="CDD" id="cd15831">
    <property type="entry name" value="BTAD"/>
    <property type="match status" value="1"/>
</dbReference>
<dbReference type="Gene3D" id="1.10.10.10">
    <property type="entry name" value="Winged helix-like DNA-binding domain superfamily/Winged helix DNA-binding domain"/>
    <property type="match status" value="1"/>
</dbReference>
<comment type="similarity">
    <text evidence="1">Belongs to the AfsR/DnrI/RedD regulatory family.</text>
</comment>
<evidence type="ECO:0000256" key="2">
    <source>
        <dbReference type="ARBA" id="ARBA00023015"/>
    </source>
</evidence>
<accession>A0A2T0T7D1</accession>
<protein>
    <submittedName>
        <fullName evidence="7">DNA-binding SARP family transcriptional activator</fullName>
    </submittedName>
</protein>
<dbReference type="PANTHER" id="PTHR35807">
    <property type="entry name" value="TRANSCRIPTIONAL REGULATOR REDD-RELATED"/>
    <property type="match status" value="1"/>
</dbReference>
<feature type="domain" description="OmpR/PhoB-type" evidence="6">
    <location>
        <begin position="1"/>
        <end position="95"/>
    </location>
</feature>
<reference evidence="7 8" key="1">
    <citation type="submission" date="2018-03" db="EMBL/GenBank/DDBJ databases">
        <title>Genomic Encyclopedia of Archaeal and Bacterial Type Strains, Phase II (KMG-II): from individual species to whole genera.</title>
        <authorList>
            <person name="Goeker M."/>
        </authorList>
    </citation>
    <scope>NUCLEOTIDE SEQUENCE [LARGE SCALE GENOMIC DNA]</scope>
    <source>
        <strain evidence="7 8">DSM 44720</strain>
    </source>
</reference>
<evidence type="ECO:0000313" key="8">
    <source>
        <dbReference type="Proteomes" id="UP000239494"/>
    </source>
</evidence>
<dbReference type="GO" id="GO:0000160">
    <property type="term" value="P:phosphorelay signal transduction system"/>
    <property type="evidence" value="ECO:0007669"/>
    <property type="project" value="InterPro"/>
</dbReference>
<dbReference type="InterPro" id="IPR011990">
    <property type="entry name" value="TPR-like_helical_dom_sf"/>
</dbReference>
<feature type="DNA-binding region" description="OmpR/PhoB-type" evidence="5">
    <location>
        <begin position="1"/>
        <end position="95"/>
    </location>
</feature>
<sequence>MRVRFGVLGPLLVVDGAGTGIPVVAGRTRVLLAALVTRANQVVTAAELAEAIWDGAPPAAASSTVRRYMTRLRRTVGAEVAQRIVTRNHGYLCLAGEDEVDLLAFEALCDQGGAAVHARAWSSAAEHLRAALALWRGTPLQDVSSRVLRDAHVPRLEQLRIQALEWRIEADLHLGHHDHLVPELLALVDEHPLRENAHGQLMLALHRGGRRGEALAAYQNARRVLVAELGVEPDAPLRELHRRILDGDPVLAVATSEPEVVTAVGGRPTPRQLPTAGPHFTGRADALRSLTDLATRTTGARNAVVISAIGGAAGIGKTALALHWSQANADRFPDGQLYANLRGFDPAGTPVDPGTAVLGFLEALGVPSARIPASQDARAALYRSLLAGRRVLVVLDNARDAEQVRPLLPGSSDCLVLITSRGALTGLVAVDGAHPLPLDLLTTAEARELLTRRVGADRAAAEPEAVDELVDLCARLPLALNIAAALVLASPARSLGTLAARLRGGSGRLDALDTGDAAGSVRAVFSWSLRDLDADAARVFRLLGLHPGADLDRHATAALAGLPVDRVDGLIGRLTRAHLLHAHGPDRYGMHDLLRAYARDLVLAQDGVGDRRAASTRLFDHYLHTASAAMDTLFPFERHRRPRVPEPAFPGPPVDEPDAARAWLDTERANLAAVAVQAADGGWHEHPVRLSTTLSRYLAGGVYAEATTIHGSARRAAHHSGDSRAEATAMVSLGTIALRHSRYQQAESLLRQALPLFRELGDRAGEARALHNLGLVLNDQGLDLDAVHHLQEALILFTEVDDQAGEAKAISNLSAIAFDQGRHQEAVDQNQHALDLFRRLGDRTGESHTLIRLGELTSAQGRHEEASGHLRQALALSRDVDDRSGEAVSTDHLGLVLRRQGRPEQAVDHHLRALDLFRAIGHRTGEARALTNLGDLAVERGRPAEASAHYHLALDICREIGHPSGEALALNGLSAVALVPSAGSVQGR</sequence>
<organism evidence="7 8">
    <name type="scientific">Umezawaea tangerina</name>
    <dbReference type="NCBI Taxonomy" id="84725"/>
    <lineage>
        <taxon>Bacteria</taxon>
        <taxon>Bacillati</taxon>
        <taxon>Actinomycetota</taxon>
        <taxon>Actinomycetes</taxon>
        <taxon>Pseudonocardiales</taxon>
        <taxon>Pseudonocardiaceae</taxon>
        <taxon>Umezawaea</taxon>
    </lineage>
</organism>
<dbReference type="SMART" id="SM00862">
    <property type="entry name" value="Trans_reg_C"/>
    <property type="match status" value="1"/>
</dbReference>
<dbReference type="PRINTS" id="PR00364">
    <property type="entry name" value="DISEASERSIST"/>
</dbReference>
<dbReference type="Gene3D" id="3.40.50.300">
    <property type="entry name" value="P-loop containing nucleotide triphosphate hydrolases"/>
    <property type="match status" value="1"/>
</dbReference>
<dbReference type="PANTHER" id="PTHR35807:SF1">
    <property type="entry name" value="TRANSCRIPTIONAL REGULATOR REDD"/>
    <property type="match status" value="1"/>
</dbReference>
<dbReference type="InterPro" id="IPR036388">
    <property type="entry name" value="WH-like_DNA-bd_sf"/>
</dbReference>
<keyword evidence="4" id="KW-0804">Transcription</keyword>
<dbReference type="GO" id="GO:0003677">
    <property type="term" value="F:DNA binding"/>
    <property type="evidence" value="ECO:0007669"/>
    <property type="project" value="UniProtKB-UniRule"/>
</dbReference>
<dbReference type="GO" id="GO:0006355">
    <property type="term" value="P:regulation of DNA-templated transcription"/>
    <property type="evidence" value="ECO:0007669"/>
    <property type="project" value="InterPro"/>
</dbReference>
<dbReference type="Pfam" id="PF13424">
    <property type="entry name" value="TPR_12"/>
    <property type="match status" value="2"/>
</dbReference>
<comment type="caution">
    <text evidence="7">The sequence shown here is derived from an EMBL/GenBank/DDBJ whole genome shotgun (WGS) entry which is preliminary data.</text>
</comment>
<evidence type="ECO:0000256" key="3">
    <source>
        <dbReference type="ARBA" id="ARBA00023125"/>
    </source>
</evidence>
<keyword evidence="8" id="KW-1185">Reference proteome</keyword>
<dbReference type="InterPro" id="IPR051677">
    <property type="entry name" value="AfsR-DnrI-RedD_regulator"/>
</dbReference>
<dbReference type="InterPro" id="IPR016032">
    <property type="entry name" value="Sig_transdc_resp-reg_C-effctor"/>
</dbReference>
<dbReference type="Pfam" id="PF00486">
    <property type="entry name" value="Trans_reg_C"/>
    <property type="match status" value="1"/>
</dbReference>
<evidence type="ECO:0000259" key="6">
    <source>
        <dbReference type="PROSITE" id="PS51755"/>
    </source>
</evidence>
<gene>
    <name evidence="7" type="ORF">CLV43_105299</name>
</gene>
<dbReference type="InterPro" id="IPR019734">
    <property type="entry name" value="TPR_rpt"/>
</dbReference>
<dbReference type="OrthoDB" id="4507225at2"/>
<evidence type="ECO:0000256" key="5">
    <source>
        <dbReference type="PROSITE-ProRule" id="PRU01091"/>
    </source>
</evidence>
<dbReference type="GO" id="GO:0043531">
    <property type="term" value="F:ADP binding"/>
    <property type="evidence" value="ECO:0007669"/>
    <property type="project" value="InterPro"/>
</dbReference>
<dbReference type="SUPFAM" id="SSF46894">
    <property type="entry name" value="C-terminal effector domain of the bipartite response regulators"/>
    <property type="match status" value="1"/>
</dbReference>
<dbReference type="Gene3D" id="1.25.40.10">
    <property type="entry name" value="Tetratricopeptide repeat domain"/>
    <property type="match status" value="2"/>
</dbReference>
<dbReference type="Pfam" id="PF13374">
    <property type="entry name" value="TPR_10"/>
    <property type="match status" value="1"/>
</dbReference>
<dbReference type="PROSITE" id="PS51755">
    <property type="entry name" value="OMPR_PHOB"/>
    <property type="match status" value="1"/>
</dbReference>
<dbReference type="Pfam" id="PF03704">
    <property type="entry name" value="BTAD"/>
    <property type="match status" value="1"/>
</dbReference>
<dbReference type="SMART" id="SM00028">
    <property type="entry name" value="TPR"/>
    <property type="match status" value="7"/>
</dbReference>
<evidence type="ECO:0000256" key="1">
    <source>
        <dbReference type="ARBA" id="ARBA00005820"/>
    </source>
</evidence>
<evidence type="ECO:0000256" key="4">
    <source>
        <dbReference type="ARBA" id="ARBA00023163"/>
    </source>
</evidence>
<keyword evidence="2" id="KW-0805">Transcription regulation</keyword>
<proteinExistence type="inferred from homology"/>
<dbReference type="InterPro" id="IPR001867">
    <property type="entry name" value="OmpR/PhoB-type_DNA-bd"/>
</dbReference>
<dbReference type="EMBL" id="PVTF01000005">
    <property type="protein sequence ID" value="PRY41541.1"/>
    <property type="molecule type" value="Genomic_DNA"/>
</dbReference>
<dbReference type="AlphaFoldDB" id="A0A2T0T7D1"/>
<keyword evidence="3 5" id="KW-0238">DNA-binding</keyword>
<dbReference type="InterPro" id="IPR027417">
    <property type="entry name" value="P-loop_NTPase"/>
</dbReference>
<dbReference type="SUPFAM" id="SSF52540">
    <property type="entry name" value="P-loop containing nucleoside triphosphate hydrolases"/>
    <property type="match status" value="1"/>
</dbReference>
<dbReference type="Proteomes" id="UP000239494">
    <property type="component" value="Unassembled WGS sequence"/>
</dbReference>